<evidence type="ECO:0000313" key="1">
    <source>
        <dbReference type="EMBL" id="SFD14316.1"/>
    </source>
</evidence>
<dbReference type="STRING" id="517719.SAMN05421762_3336"/>
<dbReference type="EMBL" id="FOLX01000002">
    <property type="protein sequence ID" value="SFD14316.1"/>
    <property type="molecule type" value="Genomic_DNA"/>
</dbReference>
<dbReference type="Proteomes" id="UP000231644">
    <property type="component" value="Unassembled WGS sequence"/>
</dbReference>
<dbReference type="AlphaFoldDB" id="A0A1I1PWQ4"/>
<organism evidence="1 2">
    <name type="scientific">Pseudooceanicola nitratireducens</name>
    <dbReference type="NCBI Taxonomy" id="517719"/>
    <lineage>
        <taxon>Bacteria</taxon>
        <taxon>Pseudomonadati</taxon>
        <taxon>Pseudomonadota</taxon>
        <taxon>Alphaproteobacteria</taxon>
        <taxon>Rhodobacterales</taxon>
        <taxon>Paracoccaceae</taxon>
        <taxon>Pseudooceanicola</taxon>
    </lineage>
</organism>
<protein>
    <submittedName>
        <fullName evidence="1">Uncharacterized protein</fullName>
    </submittedName>
</protein>
<keyword evidence="2" id="KW-1185">Reference proteome</keyword>
<dbReference type="OrthoDB" id="9983202at2"/>
<sequence>MRVAVYMLSAAAAVSVPGIVANQLGWRIGDLSMFAQEEAEPLPPEAAPQLVSYETADEEEDAAAAETPIDEEFLPRQVTLGGSFVALPEPTLTAMRDKLVAMRGGTPDSKKSGGH</sequence>
<reference evidence="1 2" key="1">
    <citation type="submission" date="2016-10" db="EMBL/GenBank/DDBJ databases">
        <authorList>
            <person name="de Groot N.N."/>
        </authorList>
    </citation>
    <scope>NUCLEOTIDE SEQUENCE [LARGE SCALE GENOMIC DNA]</scope>
    <source>
        <strain evidence="1 2">DSM 29619</strain>
    </source>
</reference>
<evidence type="ECO:0000313" key="2">
    <source>
        <dbReference type="Proteomes" id="UP000231644"/>
    </source>
</evidence>
<proteinExistence type="predicted"/>
<accession>A0A1I1PWQ4</accession>
<name>A0A1I1PWQ4_9RHOB</name>
<dbReference type="RefSeq" id="WP_093454775.1">
    <property type="nucleotide sequence ID" value="NZ_CAXQIN010000203.1"/>
</dbReference>
<gene>
    <name evidence="1" type="ORF">SAMN05421762_3336</name>
</gene>